<gene>
    <name evidence="6" type="ORF">C1N32_04365</name>
</gene>
<comment type="similarity">
    <text evidence="1">Belongs to the type-I restriction system S methylase family.</text>
</comment>
<reference evidence="6 7" key="1">
    <citation type="submission" date="2018-01" db="EMBL/GenBank/DDBJ databases">
        <title>Draft genome sequences of six Vibrio diazotrophicus strains isolated from deep-sea sediments of the Baltic Sea.</title>
        <authorList>
            <person name="Castillo D."/>
            <person name="Vandieken V."/>
            <person name="Chiang O."/>
            <person name="Middelboe M."/>
        </authorList>
    </citation>
    <scope>NUCLEOTIDE SEQUENCE [LARGE SCALE GENOMIC DNA]</scope>
    <source>
        <strain evidence="6 7">60.27F</strain>
    </source>
</reference>
<dbReference type="GO" id="GO:0009307">
    <property type="term" value="P:DNA restriction-modification system"/>
    <property type="evidence" value="ECO:0007669"/>
    <property type="project" value="UniProtKB-KW"/>
</dbReference>
<protein>
    <submittedName>
        <fullName evidence="6">Restriction endonuclease subunit S</fullName>
    </submittedName>
</protein>
<dbReference type="PANTHER" id="PTHR30408">
    <property type="entry name" value="TYPE-1 RESTRICTION ENZYME ECOKI SPECIFICITY PROTEIN"/>
    <property type="match status" value="1"/>
</dbReference>
<dbReference type="PANTHER" id="PTHR30408:SF12">
    <property type="entry name" value="TYPE I RESTRICTION ENZYME MJAVIII SPECIFICITY SUBUNIT"/>
    <property type="match status" value="1"/>
</dbReference>
<dbReference type="CDD" id="cd17253">
    <property type="entry name" value="RMtype1_S_Eco933I-TRD2-CR2_like"/>
    <property type="match status" value="1"/>
</dbReference>
<organism evidence="6 7">
    <name type="scientific">Vibrio diazotrophicus</name>
    <dbReference type="NCBI Taxonomy" id="685"/>
    <lineage>
        <taxon>Bacteria</taxon>
        <taxon>Pseudomonadati</taxon>
        <taxon>Pseudomonadota</taxon>
        <taxon>Gammaproteobacteria</taxon>
        <taxon>Vibrionales</taxon>
        <taxon>Vibrionaceae</taxon>
        <taxon>Vibrio</taxon>
    </lineage>
</organism>
<evidence type="ECO:0000313" key="7">
    <source>
        <dbReference type="Proteomes" id="UP000236449"/>
    </source>
</evidence>
<dbReference type="REBASE" id="259948">
    <property type="entry name" value="S.Vdi6027FORF4370P"/>
</dbReference>
<comment type="caution">
    <text evidence="6">The sequence shown here is derived from an EMBL/GenBank/DDBJ whole genome shotgun (WGS) entry which is preliminary data.</text>
</comment>
<evidence type="ECO:0000256" key="2">
    <source>
        <dbReference type="ARBA" id="ARBA00022747"/>
    </source>
</evidence>
<dbReference type="OrthoDB" id="9798929at2"/>
<dbReference type="InterPro" id="IPR000055">
    <property type="entry name" value="Restrct_endonuc_typeI_TRD"/>
</dbReference>
<proteinExistence type="inferred from homology"/>
<dbReference type="InterPro" id="IPR052021">
    <property type="entry name" value="Type-I_RS_S_subunit"/>
</dbReference>
<dbReference type="AlphaFoldDB" id="A0A2J8I6V0"/>
<dbReference type="InterPro" id="IPR044946">
    <property type="entry name" value="Restrct_endonuc_typeI_TRD_sf"/>
</dbReference>
<dbReference type="SUPFAM" id="SSF116734">
    <property type="entry name" value="DNA methylase specificity domain"/>
    <property type="match status" value="2"/>
</dbReference>
<evidence type="ECO:0000256" key="4">
    <source>
        <dbReference type="SAM" id="Coils"/>
    </source>
</evidence>
<keyword evidence="3" id="KW-0238">DNA-binding</keyword>
<dbReference type="GO" id="GO:0004519">
    <property type="term" value="F:endonuclease activity"/>
    <property type="evidence" value="ECO:0007669"/>
    <property type="project" value="UniProtKB-KW"/>
</dbReference>
<keyword evidence="6" id="KW-0378">Hydrolase</keyword>
<dbReference type="GO" id="GO:0003677">
    <property type="term" value="F:DNA binding"/>
    <property type="evidence" value="ECO:0007669"/>
    <property type="project" value="UniProtKB-KW"/>
</dbReference>
<evidence type="ECO:0000256" key="1">
    <source>
        <dbReference type="ARBA" id="ARBA00010923"/>
    </source>
</evidence>
<dbReference type="Gene3D" id="1.10.287.1120">
    <property type="entry name" value="Bipartite methylase S protein"/>
    <property type="match status" value="1"/>
</dbReference>
<accession>A0A2J8I6V0</accession>
<feature type="domain" description="Type I restriction modification DNA specificity" evidence="5">
    <location>
        <begin position="214"/>
        <end position="393"/>
    </location>
</feature>
<dbReference type="Gene3D" id="3.90.220.20">
    <property type="entry name" value="DNA methylase specificity domains"/>
    <property type="match status" value="2"/>
</dbReference>
<evidence type="ECO:0000259" key="5">
    <source>
        <dbReference type="Pfam" id="PF01420"/>
    </source>
</evidence>
<keyword evidence="4" id="KW-0175">Coiled coil</keyword>
<keyword evidence="6" id="KW-0540">Nuclease</keyword>
<name>A0A2J8I6V0_VIBDI</name>
<dbReference type="Proteomes" id="UP000236449">
    <property type="component" value="Unassembled WGS sequence"/>
</dbReference>
<dbReference type="CDD" id="cd17278">
    <property type="entry name" value="RMtype1_S_LdeBORF1052P-TRD2-CR2"/>
    <property type="match status" value="1"/>
</dbReference>
<feature type="domain" description="Type I restriction modification DNA specificity" evidence="5">
    <location>
        <begin position="3"/>
        <end position="183"/>
    </location>
</feature>
<sequence length="418" mass="46744">MVPNGWNRKPLLKVADIRTGVAKGKKGLKDPIQVPYLRVANVQDGHIDLSEVKTIEIERHQLERYSLQAGDVLMTEGGDFDKLGRGDVWQGQISPCLNQNHVFAVRTDHKILLPYFLAALSGSSYGKTYFLSCAKRSTNLASINSTQLKEFPVLLPPLPEQQKIAKILSTWDKTIATTEKLIATSQQQKKALMQQLLAGKKRLVNPETGKVFEGDWEEVKLGDVISLGRGFAFKSGQYSENGTKVVRVTNIASSGNIDLSDCVYVPDEIAMEYQKYSLQNKDVLLVMVGATAGKLGFVSEKILPSLLNQNMWSLRTRDMSTLSQLFLRHIAERIVSRYMLTQQGSARGFFTQSTFELVSFRIPSVEEQHKIALTLTAADKEIELLQAKLAYLKNEKKALMQQLLTGKRRVKVEDVQAA</sequence>
<keyword evidence="6" id="KW-0255">Endonuclease</keyword>
<keyword evidence="2" id="KW-0680">Restriction system</keyword>
<dbReference type="Pfam" id="PF01420">
    <property type="entry name" value="Methylase_S"/>
    <property type="match status" value="2"/>
</dbReference>
<evidence type="ECO:0000313" key="6">
    <source>
        <dbReference type="EMBL" id="PNI06239.1"/>
    </source>
</evidence>
<feature type="coiled-coil region" evidence="4">
    <location>
        <begin position="375"/>
        <end position="402"/>
    </location>
</feature>
<dbReference type="RefSeq" id="WP_102965510.1">
    <property type="nucleotide sequence ID" value="NZ_POSK01000002.1"/>
</dbReference>
<evidence type="ECO:0000256" key="3">
    <source>
        <dbReference type="ARBA" id="ARBA00023125"/>
    </source>
</evidence>
<dbReference type="EMBL" id="POSK01000002">
    <property type="protein sequence ID" value="PNI06239.1"/>
    <property type="molecule type" value="Genomic_DNA"/>
</dbReference>